<dbReference type="EMBL" id="JAWDGP010006574">
    <property type="protein sequence ID" value="KAK3738805.1"/>
    <property type="molecule type" value="Genomic_DNA"/>
</dbReference>
<proteinExistence type="predicted"/>
<organism evidence="1 2">
    <name type="scientific">Elysia crispata</name>
    <name type="common">lettuce slug</name>
    <dbReference type="NCBI Taxonomy" id="231223"/>
    <lineage>
        <taxon>Eukaryota</taxon>
        <taxon>Metazoa</taxon>
        <taxon>Spiralia</taxon>
        <taxon>Lophotrochozoa</taxon>
        <taxon>Mollusca</taxon>
        <taxon>Gastropoda</taxon>
        <taxon>Heterobranchia</taxon>
        <taxon>Euthyneura</taxon>
        <taxon>Panpulmonata</taxon>
        <taxon>Sacoglossa</taxon>
        <taxon>Placobranchoidea</taxon>
        <taxon>Plakobranchidae</taxon>
        <taxon>Elysia</taxon>
    </lineage>
</organism>
<name>A0AAE0YAH2_9GAST</name>
<gene>
    <name evidence="1" type="ORF">RRG08_035684</name>
</gene>
<protein>
    <submittedName>
        <fullName evidence="1">Uncharacterized protein</fullName>
    </submittedName>
</protein>
<evidence type="ECO:0000313" key="2">
    <source>
        <dbReference type="Proteomes" id="UP001283361"/>
    </source>
</evidence>
<dbReference type="Proteomes" id="UP001283361">
    <property type="component" value="Unassembled WGS sequence"/>
</dbReference>
<comment type="caution">
    <text evidence="1">The sequence shown here is derived from an EMBL/GenBank/DDBJ whole genome shotgun (WGS) entry which is preliminary data.</text>
</comment>
<sequence>MAARFEVDVFDHPDTATRPAFTDDIQLNDFTPEATRGGDTIITPGRSAKTSFITGNVNTYGQPMTPINTLAYVEGEYKDVFDMSLVPFEKKVIADAANDYYRMLAQQQNIAPELPDLSNFMIDEEGRLRLKDYPDINLINESTNNPNELSTVSRCENGRVAIQKKLGIPAWTKKMSKAAKAELLKYIQQLSKADSNIESAPLEDSGQAADEAAKGAEKLLAVFVREGALASGLACEDEFDGICEGA</sequence>
<reference evidence="1" key="1">
    <citation type="journal article" date="2023" name="G3 (Bethesda)">
        <title>A reference genome for the long-term kleptoplast-retaining sea slug Elysia crispata morphotype clarki.</title>
        <authorList>
            <person name="Eastman K.E."/>
            <person name="Pendleton A.L."/>
            <person name="Shaikh M.A."/>
            <person name="Suttiyut T."/>
            <person name="Ogas R."/>
            <person name="Tomko P."/>
            <person name="Gavelis G."/>
            <person name="Widhalm J.R."/>
            <person name="Wisecaver J.H."/>
        </authorList>
    </citation>
    <scope>NUCLEOTIDE SEQUENCE</scope>
    <source>
        <strain evidence="1">ECLA1</strain>
    </source>
</reference>
<dbReference type="AlphaFoldDB" id="A0AAE0YAH2"/>
<evidence type="ECO:0000313" key="1">
    <source>
        <dbReference type="EMBL" id="KAK3738805.1"/>
    </source>
</evidence>
<keyword evidence="2" id="KW-1185">Reference proteome</keyword>
<accession>A0AAE0YAH2</accession>